<reference evidence="7" key="1">
    <citation type="journal article" date="2014" name="Int. J. Syst. Evol. Microbiol.">
        <title>Complete genome of a new Firmicutes species belonging to the dominant human colonic microbiota ('Ruminococcus bicirculans') reveals two chromosomes and a selective capacity to utilize plant glucans.</title>
        <authorList>
            <consortium name="NISC Comparative Sequencing Program"/>
            <person name="Wegmann U."/>
            <person name="Louis P."/>
            <person name="Goesmann A."/>
            <person name="Henrissat B."/>
            <person name="Duncan S.H."/>
            <person name="Flint H.J."/>
        </authorList>
    </citation>
    <scope>NUCLEOTIDE SEQUENCE</scope>
    <source>
        <strain evidence="7">CGMCC 1.12707</strain>
    </source>
</reference>
<organism evidence="8 9">
    <name type="scientific">Chishuiella changwenlii</name>
    <dbReference type="NCBI Taxonomy" id="1434701"/>
    <lineage>
        <taxon>Bacteria</taxon>
        <taxon>Pseudomonadati</taxon>
        <taxon>Bacteroidota</taxon>
        <taxon>Flavobacteriia</taxon>
        <taxon>Flavobacteriales</taxon>
        <taxon>Weeksellaceae</taxon>
        <taxon>Chishuiella</taxon>
    </lineage>
</organism>
<evidence type="ECO:0000259" key="6">
    <source>
        <dbReference type="PROSITE" id="PS50977"/>
    </source>
</evidence>
<gene>
    <name evidence="7" type="ORF">GCM10010984_24490</name>
    <name evidence="8" type="ORF">SAMN05443634_11347</name>
</gene>
<keyword evidence="10" id="KW-1185">Reference proteome</keyword>
<keyword evidence="3 5" id="KW-0238">DNA-binding</keyword>
<dbReference type="AlphaFoldDB" id="A0A1M7CE96"/>
<evidence type="ECO:0000313" key="10">
    <source>
        <dbReference type="Proteomes" id="UP000650994"/>
    </source>
</evidence>
<keyword evidence="2" id="KW-0805">Transcription regulation</keyword>
<dbReference type="RefSeq" id="WP_072933909.1">
    <property type="nucleotide sequence ID" value="NZ_BMFL01000017.1"/>
</dbReference>
<evidence type="ECO:0000256" key="1">
    <source>
        <dbReference type="ARBA" id="ARBA00022491"/>
    </source>
</evidence>
<dbReference type="InterPro" id="IPR041490">
    <property type="entry name" value="KstR2_TetR_C"/>
</dbReference>
<dbReference type="STRING" id="1434701.SAMN05443634_11347"/>
<dbReference type="GO" id="GO:0003700">
    <property type="term" value="F:DNA-binding transcription factor activity"/>
    <property type="evidence" value="ECO:0007669"/>
    <property type="project" value="TreeGrafter"/>
</dbReference>
<reference evidence="8" key="2">
    <citation type="submission" date="2016-11" db="EMBL/GenBank/DDBJ databases">
        <authorList>
            <person name="Jaros S."/>
            <person name="Januszkiewicz K."/>
            <person name="Wedrychowicz H."/>
        </authorList>
    </citation>
    <scope>NUCLEOTIDE SEQUENCE [LARGE SCALE GENOMIC DNA]</scope>
    <source>
        <strain evidence="8">DSM 27989</strain>
    </source>
</reference>
<evidence type="ECO:0000313" key="7">
    <source>
        <dbReference type="EMBL" id="GGF06319.1"/>
    </source>
</evidence>
<reference evidence="9" key="3">
    <citation type="submission" date="2016-11" db="EMBL/GenBank/DDBJ databases">
        <authorList>
            <person name="Varghese N."/>
            <person name="Submissions S."/>
        </authorList>
    </citation>
    <scope>NUCLEOTIDE SEQUENCE [LARGE SCALE GENOMIC DNA]</scope>
    <source>
        <strain evidence="9">DSM 27989</strain>
    </source>
</reference>
<dbReference type="Pfam" id="PF17932">
    <property type="entry name" value="TetR_C_24"/>
    <property type="match status" value="1"/>
</dbReference>
<sequence length="191" mass="21959">MAKKQSKKEIIIQEAAIIFKQKGYAATSMRELAEKVGMEAASLYNHIRSKDEILEEICFKVANQYVSHISSIEDTKESNIQKLRDLIQLHVRMIIADPNEVSVANNDWKNLSETKKELYKTIRKGYEKRIANLIKAGIEAGEFKDLNVSVALFTLLSSLRWIELWYKPGRDISPEQLENDLMTLLINGFQK</sequence>
<reference evidence="10" key="4">
    <citation type="journal article" date="2019" name="Int. J. Syst. Evol. Microbiol.">
        <title>The Global Catalogue of Microorganisms (GCM) 10K type strain sequencing project: providing services to taxonomists for standard genome sequencing and annotation.</title>
        <authorList>
            <consortium name="The Broad Institute Genomics Platform"/>
            <consortium name="The Broad Institute Genome Sequencing Center for Infectious Disease"/>
            <person name="Wu L."/>
            <person name="Ma J."/>
        </authorList>
    </citation>
    <scope>NUCLEOTIDE SEQUENCE [LARGE SCALE GENOMIC DNA]</scope>
    <source>
        <strain evidence="10">CGMCC 1.12707</strain>
    </source>
</reference>
<feature type="DNA-binding region" description="H-T-H motif" evidence="5">
    <location>
        <begin position="28"/>
        <end position="47"/>
    </location>
</feature>
<dbReference type="GO" id="GO:0000976">
    <property type="term" value="F:transcription cis-regulatory region binding"/>
    <property type="evidence" value="ECO:0007669"/>
    <property type="project" value="TreeGrafter"/>
</dbReference>
<dbReference type="Gene3D" id="1.10.357.10">
    <property type="entry name" value="Tetracycline Repressor, domain 2"/>
    <property type="match status" value="1"/>
</dbReference>
<evidence type="ECO:0000256" key="3">
    <source>
        <dbReference type="ARBA" id="ARBA00023125"/>
    </source>
</evidence>
<dbReference type="InterPro" id="IPR036271">
    <property type="entry name" value="Tet_transcr_reg_TetR-rel_C_sf"/>
</dbReference>
<dbReference type="Proteomes" id="UP000184120">
    <property type="component" value="Unassembled WGS sequence"/>
</dbReference>
<dbReference type="SUPFAM" id="SSF48498">
    <property type="entry name" value="Tetracyclin repressor-like, C-terminal domain"/>
    <property type="match status" value="1"/>
</dbReference>
<name>A0A1M7CE96_9FLAO</name>
<evidence type="ECO:0000313" key="8">
    <source>
        <dbReference type="EMBL" id="SHL65551.1"/>
    </source>
</evidence>
<dbReference type="SUPFAM" id="SSF46689">
    <property type="entry name" value="Homeodomain-like"/>
    <property type="match status" value="1"/>
</dbReference>
<feature type="domain" description="HTH tetR-type" evidence="6">
    <location>
        <begin position="5"/>
        <end position="65"/>
    </location>
</feature>
<dbReference type="PANTHER" id="PTHR30055">
    <property type="entry name" value="HTH-TYPE TRANSCRIPTIONAL REGULATOR RUTR"/>
    <property type="match status" value="1"/>
</dbReference>
<dbReference type="InterPro" id="IPR050109">
    <property type="entry name" value="HTH-type_TetR-like_transc_reg"/>
</dbReference>
<dbReference type="PRINTS" id="PR00455">
    <property type="entry name" value="HTHTETR"/>
</dbReference>
<proteinExistence type="predicted"/>
<reference evidence="7" key="5">
    <citation type="submission" date="2024-05" db="EMBL/GenBank/DDBJ databases">
        <authorList>
            <person name="Sun Q."/>
            <person name="Zhou Y."/>
        </authorList>
    </citation>
    <scope>NUCLEOTIDE SEQUENCE</scope>
    <source>
        <strain evidence="7">CGMCC 1.12707</strain>
    </source>
</reference>
<dbReference type="Gene3D" id="1.10.10.60">
    <property type="entry name" value="Homeodomain-like"/>
    <property type="match status" value="1"/>
</dbReference>
<dbReference type="EMBL" id="FRBH01000013">
    <property type="protein sequence ID" value="SHL65551.1"/>
    <property type="molecule type" value="Genomic_DNA"/>
</dbReference>
<evidence type="ECO:0000256" key="2">
    <source>
        <dbReference type="ARBA" id="ARBA00023015"/>
    </source>
</evidence>
<dbReference type="PANTHER" id="PTHR30055:SF175">
    <property type="entry name" value="HTH-TYPE TRANSCRIPTIONAL REPRESSOR KSTR2"/>
    <property type="match status" value="1"/>
</dbReference>
<evidence type="ECO:0000256" key="4">
    <source>
        <dbReference type="ARBA" id="ARBA00023163"/>
    </source>
</evidence>
<dbReference type="Proteomes" id="UP000650994">
    <property type="component" value="Unassembled WGS sequence"/>
</dbReference>
<keyword evidence="4" id="KW-0804">Transcription</keyword>
<dbReference type="EMBL" id="BMFL01000017">
    <property type="protein sequence ID" value="GGF06319.1"/>
    <property type="molecule type" value="Genomic_DNA"/>
</dbReference>
<evidence type="ECO:0000313" key="9">
    <source>
        <dbReference type="Proteomes" id="UP000184120"/>
    </source>
</evidence>
<accession>A0A1M7CE96</accession>
<dbReference type="OrthoDB" id="9814200at2"/>
<evidence type="ECO:0000256" key="5">
    <source>
        <dbReference type="PROSITE-ProRule" id="PRU00335"/>
    </source>
</evidence>
<protein>
    <submittedName>
        <fullName evidence="7">TetR family transcriptional regulator</fullName>
    </submittedName>
    <submittedName>
        <fullName evidence="8">Transcriptional regulator, TetR family</fullName>
    </submittedName>
</protein>
<dbReference type="InterPro" id="IPR009057">
    <property type="entry name" value="Homeodomain-like_sf"/>
</dbReference>
<dbReference type="PROSITE" id="PS50977">
    <property type="entry name" value="HTH_TETR_2"/>
    <property type="match status" value="1"/>
</dbReference>
<dbReference type="InterPro" id="IPR001647">
    <property type="entry name" value="HTH_TetR"/>
</dbReference>
<keyword evidence="1" id="KW-0678">Repressor</keyword>
<dbReference type="Pfam" id="PF00440">
    <property type="entry name" value="TetR_N"/>
    <property type="match status" value="1"/>
</dbReference>